<dbReference type="InterPro" id="IPR016425">
    <property type="entry name" value="IspG_bac"/>
</dbReference>
<dbReference type="NCBIfam" id="NF001540">
    <property type="entry name" value="PRK00366.1"/>
    <property type="match status" value="1"/>
</dbReference>
<comment type="caution">
    <text evidence="10">The sequence shown here is derived from an EMBL/GenBank/DDBJ whole genome shotgun (WGS) entry which is preliminary data.</text>
</comment>
<dbReference type="GO" id="GO:0141197">
    <property type="term" value="F:4-hydroxy-3-methylbut-2-enyl-diphosphate synthase activity (flavodoxin)"/>
    <property type="evidence" value="ECO:0007669"/>
    <property type="project" value="UniProtKB-EC"/>
</dbReference>
<dbReference type="FunFam" id="3.20.20.20:FF:000001">
    <property type="entry name" value="4-hydroxy-3-methylbut-2-en-1-yl diphosphate synthase (flavodoxin)"/>
    <property type="match status" value="1"/>
</dbReference>
<dbReference type="InterPro" id="IPR045854">
    <property type="entry name" value="NO2/SO3_Rdtase_4Fe4S_sf"/>
</dbReference>
<dbReference type="InterPro" id="IPR058578">
    <property type="entry name" value="IspG_TIM"/>
</dbReference>
<dbReference type="EMBL" id="DSIY01000003">
    <property type="protein sequence ID" value="HEG89841.1"/>
    <property type="molecule type" value="Genomic_DNA"/>
</dbReference>
<feature type="domain" description="IspG C-terminal" evidence="9">
    <location>
        <begin position="273"/>
        <end position="359"/>
    </location>
</feature>
<evidence type="ECO:0000259" key="8">
    <source>
        <dbReference type="Pfam" id="PF04551"/>
    </source>
</evidence>
<sequence length="386" mass="41929">MAYQRRKSRPVWVGNVQIGGDAPIVVQSMTTADTRDPEATLRQIHELADAGCEIVRLAVPDRVAAAALPEIVPYSPVPLVADIHFEHTLALKALDAGIHKLRLNPGNIRKPEDVREVVRKAKERGVPIRIGVNFGSLPPMTREFVDEMAAQNATHTELIAEHMVRTALGHVRILEDLDFGDIVISLKAFEVPVMVEAYRRMARLVDYPLHLGVTEAGTPKAGAIRSAVGIGTLLAEGIGDTIRVSLATDPVEEVYVAYEILKSLDLRQHGATLVACPTCGRVEVDLFKLANEIDEYLKTIKEPIKVAVMGCVVNGPGEARDSDVGVAAGRGKGVIFRKGRIVRKVEEREIVPALKEEIQLVLAERAAGVPAVETGHRRISVPVVDA</sequence>
<evidence type="ECO:0000256" key="1">
    <source>
        <dbReference type="ARBA" id="ARBA00022485"/>
    </source>
</evidence>
<accession>A0A831TE61</accession>
<keyword evidence="4 7" id="KW-0408">Iron</keyword>
<name>A0A831TE61_9BACT</name>
<dbReference type="GO" id="GO:0019288">
    <property type="term" value="P:isopentenyl diphosphate biosynthetic process, methylerythritol 4-phosphate pathway"/>
    <property type="evidence" value="ECO:0007669"/>
    <property type="project" value="UniProtKB-UniRule"/>
</dbReference>
<comment type="pathway">
    <text evidence="7">Isoprenoid biosynthesis; isopentenyl diphosphate biosynthesis via DXP pathway; isopentenyl diphosphate from 1-deoxy-D-xylulose 5-phosphate: step 5/6.</text>
</comment>
<organism evidence="10">
    <name type="scientific">Thermorudis peleae</name>
    <dbReference type="NCBI Taxonomy" id="1382356"/>
    <lineage>
        <taxon>Bacteria</taxon>
        <taxon>Pseudomonadati</taxon>
        <taxon>Thermomicrobiota</taxon>
        <taxon>Thermomicrobia</taxon>
        <taxon>Thermomicrobia incertae sedis</taxon>
        <taxon>Thermorudis</taxon>
    </lineage>
</organism>
<dbReference type="Gene3D" id="3.30.413.10">
    <property type="entry name" value="Sulfite Reductase Hemoprotein, domain 1"/>
    <property type="match status" value="1"/>
</dbReference>
<feature type="binding site" evidence="7">
    <location>
        <position position="279"/>
    </location>
    <ligand>
        <name>[4Fe-4S] cluster</name>
        <dbReference type="ChEBI" id="CHEBI:49883"/>
    </ligand>
</feature>
<dbReference type="NCBIfam" id="TIGR00612">
    <property type="entry name" value="ispG_gcpE"/>
    <property type="match status" value="1"/>
</dbReference>
<evidence type="ECO:0000313" key="10">
    <source>
        <dbReference type="EMBL" id="HEG89841.1"/>
    </source>
</evidence>
<dbReference type="InterPro" id="IPR011005">
    <property type="entry name" value="Dihydropteroate_synth-like_sf"/>
</dbReference>
<evidence type="ECO:0000256" key="7">
    <source>
        <dbReference type="HAMAP-Rule" id="MF_00159"/>
    </source>
</evidence>
<dbReference type="SUPFAM" id="SSF56014">
    <property type="entry name" value="Nitrite and sulphite reductase 4Fe-4S domain-like"/>
    <property type="match status" value="1"/>
</dbReference>
<protein>
    <recommendedName>
        <fullName evidence="7">4-hydroxy-3-methylbut-2-en-1-yl diphosphate synthase (flavodoxin)</fullName>
        <ecNumber evidence="7">1.17.7.3</ecNumber>
    </recommendedName>
    <alternativeName>
        <fullName evidence="7">1-hydroxy-2-methyl-2-(E)-butenyl 4-diphosphate synthase</fullName>
    </alternativeName>
</protein>
<dbReference type="SUPFAM" id="SSF51717">
    <property type="entry name" value="Dihydropteroate synthetase-like"/>
    <property type="match status" value="1"/>
</dbReference>
<evidence type="ECO:0000256" key="3">
    <source>
        <dbReference type="ARBA" id="ARBA00023002"/>
    </source>
</evidence>
<dbReference type="PANTHER" id="PTHR30454:SF0">
    <property type="entry name" value="4-HYDROXY-3-METHYLBUT-2-EN-1-YL DIPHOSPHATE SYNTHASE (FERREDOXIN), CHLOROPLASTIC"/>
    <property type="match status" value="1"/>
</dbReference>
<keyword evidence="1 7" id="KW-0004">4Fe-4S</keyword>
<proteinExistence type="inferred from homology"/>
<dbReference type="InterPro" id="IPR058579">
    <property type="entry name" value="IspG_C"/>
</dbReference>
<dbReference type="PIRSF" id="PIRSF004640">
    <property type="entry name" value="IspG"/>
    <property type="match status" value="1"/>
</dbReference>
<dbReference type="Pfam" id="PF26540">
    <property type="entry name" value="GcpE_C"/>
    <property type="match status" value="1"/>
</dbReference>
<dbReference type="GO" id="GO:0005506">
    <property type="term" value="F:iron ion binding"/>
    <property type="evidence" value="ECO:0007669"/>
    <property type="project" value="InterPro"/>
</dbReference>
<evidence type="ECO:0000256" key="5">
    <source>
        <dbReference type="ARBA" id="ARBA00023014"/>
    </source>
</evidence>
<dbReference type="AlphaFoldDB" id="A0A831TE61"/>
<evidence type="ECO:0000259" key="9">
    <source>
        <dbReference type="Pfam" id="PF26540"/>
    </source>
</evidence>
<dbReference type="HAMAP" id="MF_00159">
    <property type="entry name" value="IspG"/>
    <property type="match status" value="1"/>
</dbReference>
<comment type="cofactor">
    <cofactor evidence="7">
        <name>[4Fe-4S] cluster</name>
        <dbReference type="ChEBI" id="CHEBI:49883"/>
    </cofactor>
    <text evidence="7">Binds 1 [4Fe-4S] cluster.</text>
</comment>
<evidence type="ECO:0000256" key="6">
    <source>
        <dbReference type="ARBA" id="ARBA00023229"/>
    </source>
</evidence>
<dbReference type="InterPro" id="IPR004588">
    <property type="entry name" value="IspG_bac-typ"/>
</dbReference>
<feature type="domain" description="IspG TIM-barrel" evidence="8">
    <location>
        <begin position="9"/>
        <end position="258"/>
    </location>
</feature>
<feature type="binding site" evidence="7">
    <location>
        <position position="276"/>
    </location>
    <ligand>
        <name>[4Fe-4S] cluster</name>
        <dbReference type="ChEBI" id="CHEBI:49883"/>
    </ligand>
</feature>
<dbReference type="FunFam" id="3.30.413.10:FF:000005">
    <property type="entry name" value="4-hydroxy-3-methylbut-2-en-1-yl diphosphate synthase (flavodoxin)"/>
    <property type="match status" value="1"/>
</dbReference>
<dbReference type="PANTHER" id="PTHR30454">
    <property type="entry name" value="4-HYDROXY-3-METHYLBUT-2-EN-1-YL DIPHOSPHATE SYNTHASE"/>
    <property type="match status" value="1"/>
</dbReference>
<keyword evidence="3 7" id="KW-0560">Oxidoreductase</keyword>
<gene>
    <name evidence="7" type="primary">ispG</name>
    <name evidence="10" type="ORF">ENP34_00105</name>
</gene>
<keyword evidence="2 7" id="KW-0479">Metal-binding</keyword>
<evidence type="ECO:0000256" key="4">
    <source>
        <dbReference type="ARBA" id="ARBA00023004"/>
    </source>
</evidence>
<comment type="catalytic activity">
    <reaction evidence="7">
        <text>(2E)-4-hydroxy-3-methylbut-2-enyl diphosphate + oxidized [flavodoxin] + H2O + 2 H(+) = 2-C-methyl-D-erythritol 2,4-cyclic diphosphate + reduced [flavodoxin]</text>
        <dbReference type="Rhea" id="RHEA:43604"/>
        <dbReference type="Rhea" id="RHEA-COMP:10622"/>
        <dbReference type="Rhea" id="RHEA-COMP:10623"/>
        <dbReference type="ChEBI" id="CHEBI:15377"/>
        <dbReference type="ChEBI" id="CHEBI:15378"/>
        <dbReference type="ChEBI" id="CHEBI:57618"/>
        <dbReference type="ChEBI" id="CHEBI:58210"/>
        <dbReference type="ChEBI" id="CHEBI:58483"/>
        <dbReference type="ChEBI" id="CHEBI:128753"/>
        <dbReference type="EC" id="1.17.7.3"/>
    </reaction>
</comment>
<comment type="function">
    <text evidence="7">Converts 2C-methyl-D-erythritol 2,4-cyclodiphosphate (ME-2,4cPP) into 1-hydroxy-2-methyl-2-(E)-butenyl 4-diphosphate.</text>
</comment>
<comment type="similarity">
    <text evidence="7">Belongs to the IspG family.</text>
</comment>
<keyword evidence="6 7" id="KW-0414">Isoprene biosynthesis</keyword>
<evidence type="ECO:0000256" key="2">
    <source>
        <dbReference type="ARBA" id="ARBA00022723"/>
    </source>
</evidence>
<keyword evidence="5 7" id="KW-0411">Iron-sulfur</keyword>
<feature type="binding site" evidence="7">
    <location>
        <position position="318"/>
    </location>
    <ligand>
        <name>[4Fe-4S] cluster</name>
        <dbReference type="ChEBI" id="CHEBI:49883"/>
    </ligand>
</feature>
<feature type="binding site" evidence="7">
    <location>
        <position position="311"/>
    </location>
    <ligand>
        <name>[4Fe-4S] cluster</name>
        <dbReference type="ChEBI" id="CHEBI:49883"/>
    </ligand>
</feature>
<dbReference type="GO" id="GO:0046429">
    <property type="term" value="F:4-hydroxy-3-methylbut-2-en-1-yl diphosphate synthase activity (ferredoxin)"/>
    <property type="evidence" value="ECO:0007669"/>
    <property type="project" value="UniProtKB-UniRule"/>
</dbReference>
<dbReference type="UniPathway" id="UPA00056">
    <property type="reaction ID" value="UER00096"/>
</dbReference>
<dbReference type="GO" id="GO:0016114">
    <property type="term" value="P:terpenoid biosynthetic process"/>
    <property type="evidence" value="ECO:0007669"/>
    <property type="project" value="InterPro"/>
</dbReference>
<dbReference type="Gene3D" id="3.20.20.20">
    <property type="entry name" value="Dihydropteroate synthase-like"/>
    <property type="match status" value="1"/>
</dbReference>
<reference evidence="10" key="1">
    <citation type="journal article" date="2020" name="mSystems">
        <title>Genome- and Community-Level Interaction Insights into Carbon Utilization and Element Cycling Functions of Hydrothermarchaeota in Hydrothermal Sediment.</title>
        <authorList>
            <person name="Zhou Z."/>
            <person name="Liu Y."/>
            <person name="Xu W."/>
            <person name="Pan J."/>
            <person name="Luo Z.H."/>
            <person name="Li M."/>
        </authorList>
    </citation>
    <scope>NUCLEOTIDE SEQUENCE [LARGE SCALE GENOMIC DNA]</scope>
    <source>
        <strain evidence="10">SpSt-210</strain>
    </source>
</reference>
<dbReference type="Pfam" id="PF04551">
    <property type="entry name" value="GcpE"/>
    <property type="match status" value="1"/>
</dbReference>
<dbReference type="GO" id="GO:0051539">
    <property type="term" value="F:4 iron, 4 sulfur cluster binding"/>
    <property type="evidence" value="ECO:0007669"/>
    <property type="project" value="UniProtKB-UniRule"/>
</dbReference>
<dbReference type="EC" id="1.17.7.3" evidence="7"/>